<dbReference type="Proteomes" id="UP000594263">
    <property type="component" value="Unplaced"/>
</dbReference>
<evidence type="ECO:0000256" key="1">
    <source>
        <dbReference type="SAM" id="MobiDB-lite"/>
    </source>
</evidence>
<dbReference type="EnsemblPlants" id="Kaladp0089s0114.1.v1.1">
    <property type="protein sequence ID" value="Kaladp0089s0114.1.v1.1.CDS.1"/>
    <property type="gene ID" value="Kaladp0089s0114.v1.1"/>
</dbReference>
<feature type="region of interest" description="Disordered" evidence="1">
    <location>
        <begin position="77"/>
        <end position="148"/>
    </location>
</feature>
<dbReference type="AlphaFoldDB" id="A0A7N0UXU1"/>
<sequence length="182" mass="19717">MLKTGLEILKIFKAHASRASVLDDFMYYESQEKFMREERARQPSKRFSAPVFIPALDPPPPRKLNYVVSVPAAKDDKLINQKDASSSKEVSAPPTTNQVPPTTETTDTPSKGESSGDLVTTLKIGSLTISSEKARSPPAPAPASSELEATFTVGTMPVKINGLKKSSGSRTWVAKPQDVKIT</sequence>
<evidence type="ECO:0000313" key="2">
    <source>
        <dbReference type="EnsemblPlants" id="Kaladp0089s0114.1.v1.1.CDS.1"/>
    </source>
</evidence>
<proteinExistence type="predicted"/>
<keyword evidence="3" id="KW-1185">Reference proteome</keyword>
<name>A0A7N0UXU1_KALFE</name>
<dbReference type="Gramene" id="Kaladp0089s0114.1.v1.1">
    <property type="protein sequence ID" value="Kaladp0089s0114.1.v1.1.CDS.1"/>
    <property type="gene ID" value="Kaladp0089s0114.v1.1"/>
</dbReference>
<reference evidence="2" key="1">
    <citation type="submission" date="2021-01" db="UniProtKB">
        <authorList>
            <consortium name="EnsemblPlants"/>
        </authorList>
    </citation>
    <scope>IDENTIFICATION</scope>
</reference>
<accession>A0A7N0UXU1</accession>
<evidence type="ECO:0000313" key="3">
    <source>
        <dbReference type="Proteomes" id="UP000594263"/>
    </source>
</evidence>
<protein>
    <submittedName>
        <fullName evidence="2">Uncharacterized protein</fullName>
    </submittedName>
</protein>
<organism evidence="2 3">
    <name type="scientific">Kalanchoe fedtschenkoi</name>
    <name type="common">Lavender scallops</name>
    <name type="synonym">South American air plant</name>
    <dbReference type="NCBI Taxonomy" id="63787"/>
    <lineage>
        <taxon>Eukaryota</taxon>
        <taxon>Viridiplantae</taxon>
        <taxon>Streptophyta</taxon>
        <taxon>Embryophyta</taxon>
        <taxon>Tracheophyta</taxon>
        <taxon>Spermatophyta</taxon>
        <taxon>Magnoliopsida</taxon>
        <taxon>eudicotyledons</taxon>
        <taxon>Gunneridae</taxon>
        <taxon>Pentapetalae</taxon>
        <taxon>Saxifragales</taxon>
        <taxon>Crassulaceae</taxon>
        <taxon>Kalanchoe</taxon>
    </lineage>
</organism>
<feature type="compositionally biased region" description="Low complexity" evidence="1">
    <location>
        <begin position="93"/>
        <end position="109"/>
    </location>
</feature>